<organism evidence="5 6">
    <name type="scientific">Castellaniella hirudinis</name>
    <dbReference type="NCBI Taxonomy" id="1144617"/>
    <lineage>
        <taxon>Bacteria</taxon>
        <taxon>Pseudomonadati</taxon>
        <taxon>Pseudomonadota</taxon>
        <taxon>Betaproteobacteria</taxon>
        <taxon>Burkholderiales</taxon>
        <taxon>Alcaligenaceae</taxon>
        <taxon>Castellaniella</taxon>
    </lineage>
</organism>
<accession>A0ABV8RUN1</accession>
<dbReference type="CDD" id="cd13602">
    <property type="entry name" value="PBP2_TRAP_BpDctp6_7"/>
    <property type="match status" value="1"/>
</dbReference>
<evidence type="ECO:0000256" key="3">
    <source>
        <dbReference type="ARBA" id="ARBA00022729"/>
    </source>
</evidence>
<evidence type="ECO:0000256" key="4">
    <source>
        <dbReference type="SAM" id="SignalP"/>
    </source>
</evidence>
<evidence type="ECO:0000256" key="2">
    <source>
        <dbReference type="ARBA" id="ARBA00022448"/>
    </source>
</evidence>
<dbReference type="EMBL" id="JBHSDY010000001">
    <property type="protein sequence ID" value="MFC4296600.1"/>
    <property type="molecule type" value="Genomic_DNA"/>
</dbReference>
<dbReference type="InterPro" id="IPR038404">
    <property type="entry name" value="TRAP_DctP_sf"/>
</dbReference>
<dbReference type="PANTHER" id="PTHR33376:SF7">
    <property type="entry name" value="C4-DICARBOXYLATE-BINDING PROTEIN DCTB"/>
    <property type="match status" value="1"/>
</dbReference>
<gene>
    <name evidence="5" type="ORF">ACFO0J_00925</name>
</gene>
<protein>
    <submittedName>
        <fullName evidence="5">TRAP transporter substrate-binding protein</fullName>
    </submittedName>
</protein>
<feature type="signal peptide" evidence="4">
    <location>
        <begin position="1"/>
        <end position="33"/>
    </location>
</feature>
<dbReference type="InterPro" id="IPR018389">
    <property type="entry name" value="DctP_fam"/>
</dbReference>
<name>A0ABV8RUN1_9BURK</name>
<proteinExistence type="inferred from homology"/>
<keyword evidence="6" id="KW-1185">Reference proteome</keyword>
<reference evidence="6" key="1">
    <citation type="journal article" date="2019" name="Int. J. Syst. Evol. Microbiol.">
        <title>The Global Catalogue of Microorganisms (GCM) 10K type strain sequencing project: providing services to taxonomists for standard genome sequencing and annotation.</title>
        <authorList>
            <consortium name="The Broad Institute Genomics Platform"/>
            <consortium name="The Broad Institute Genome Sequencing Center for Infectious Disease"/>
            <person name="Wu L."/>
            <person name="Ma J."/>
        </authorList>
    </citation>
    <scope>NUCLEOTIDE SEQUENCE [LARGE SCALE GENOMIC DNA]</scope>
    <source>
        <strain evidence="6">CGMCC 1.19029</strain>
    </source>
</reference>
<feature type="chain" id="PRO_5046084926" evidence="4">
    <location>
        <begin position="34"/>
        <end position="362"/>
    </location>
</feature>
<dbReference type="Proteomes" id="UP001595756">
    <property type="component" value="Unassembled WGS sequence"/>
</dbReference>
<evidence type="ECO:0000313" key="5">
    <source>
        <dbReference type="EMBL" id="MFC4296600.1"/>
    </source>
</evidence>
<dbReference type="Pfam" id="PF03480">
    <property type="entry name" value="DctP"/>
    <property type="match status" value="1"/>
</dbReference>
<comment type="caution">
    <text evidence="5">The sequence shown here is derived from an EMBL/GenBank/DDBJ whole genome shotgun (WGS) entry which is preliminary data.</text>
</comment>
<comment type="similarity">
    <text evidence="1">Belongs to the bacterial solute-binding protein 7 family.</text>
</comment>
<keyword evidence="3 4" id="KW-0732">Signal</keyword>
<dbReference type="RefSeq" id="WP_376811185.1">
    <property type="nucleotide sequence ID" value="NZ_JBHSDY010000001.1"/>
</dbReference>
<dbReference type="PANTHER" id="PTHR33376">
    <property type="match status" value="1"/>
</dbReference>
<evidence type="ECO:0000256" key="1">
    <source>
        <dbReference type="ARBA" id="ARBA00009023"/>
    </source>
</evidence>
<dbReference type="NCBIfam" id="NF037995">
    <property type="entry name" value="TRAP_S1"/>
    <property type="match status" value="1"/>
</dbReference>
<sequence>MHAPHVGGRLQETIMKKMVFGALLAACATAVVAAPDLQKDHFKVIGITSTIPAAIYDEKPFWTETLSKDSGGQLTADLTPIEQMGLDDQSMLRLMKMGVMDFAGMDITRMAGDDPRFEACDLAGTLPEVDQARQACNAYKDVLRERMEKNWNSKLLAIGASTPQVFWCRDNVTSLAELKGKKIRVFNNTLRDFISGLGATSVSIAFSEVVPALNNGVVDCAVTGTLSGNTAGLPEVTKSVFMLPLGWSFNAVAVNKKRWDALPEATRQFLTDEFAAYEDKMWATLHTGIEQAALCNTSAPGCTMGKPEKVALNPPSAADLELARKIVADSVLPGWARRCGTDCVTEWNARIGKVTGHSITLK</sequence>
<dbReference type="SUPFAM" id="SSF53850">
    <property type="entry name" value="Periplasmic binding protein-like II"/>
    <property type="match status" value="1"/>
</dbReference>
<evidence type="ECO:0000313" key="6">
    <source>
        <dbReference type="Proteomes" id="UP001595756"/>
    </source>
</evidence>
<dbReference type="Gene3D" id="3.40.190.170">
    <property type="entry name" value="Bacterial extracellular solute-binding protein, family 7"/>
    <property type="match status" value="1"/>
</dbReference>
<keyword evidence="2" id="KW-0813">Transport</keyword>